<dbReference type="HAMAP" id="MF_00412">
    <property type="entry name" value="ProA"/>
    <property type="match status" value="1"/>
</dbReference>
<keyword evidence="2 7" id="KW-0028">Amino-acid biosynthesis</keyword>
<dbReference type="NCBIfam" id="TIGR00407">
    <property type="entry name" value="proA"/>
    <property type="match status" value="1"/>
</dbReference>
<proteinExistence type="inferred from homology"/>
<evidence type="ECO:0000256" key="6">
    <source>
        <dbReference type="ARBA" id="ARBA00049024"/>
    </source>
</evidence>
<keyword evidence="3 7" id="KW-0641">Proline biosynthesis</keyword>
<evidence type="ECO:0000256" key="8">
    <source>
        <dbReference type="SAM" id="MobiDB-lite"/>
    </source>
</evidence>
<accession>A0A6B1D5X2</accession>
<evidence type="ECO:0000256" key="3">
    <source>
        <dbReference type="ARBA" id="ARBA00022650"/>
    </source>
</evidence>
<dbReference type="EMBL" id="VXMH01000036">
    <property type="protein sequence ID" value="MYC94909.1"/>
    <property type="molecule type" value="Genomic_DNA"/>
</dbReference>
<keyword evidence="5 7" id="KW-0560">Oxidoreductase</keyword>
<gene>
    <name evidence="7" type="primary">proA</name>
    <name evidence="10" type="ORF">F4X14_08050</name>
</gene>
<feature type="domain" description="Aldehyde dehydrogenase" evidence="9">
    <location>
        <begin position="25"/>
        <end position="314"/>
    </location>
</feature>
<dbReference type="InterPro" id="IPR000965">
    <property type="entry name" value="GPR_dom"/>
</dbReference>
<dbReference type="Gene3D" id="3.40.605.10">
    <property type="entry name" value="Aldehyde Dehydrogenase, Chain A, domain 1"/>
    <property type="match status" value="1"/>
</dbReference>
<comment type="function">
    <text evidence="7">Catalyzes the NADPH-dependent reduction of L-glutamate 5-phosphate into L-glutamate 5-semialdehyde and phosphate. The product spontaneously undergoes cyclization to form 1-pyrroline-5-carboxylate.</text>
</comment>
<evidence type="ECO:0000259" key="9">
    <source>
        <dbReference type="Pfam" id="PF00171"/>
    </source>
</evidence>
<evidence type="ECO:0000256" key="7">
    <source>
        <dbReference type="HAMAP-Rule" id="MF_00412"/>
    </source>
</evidence>
<comment type="subcellular location">
    <subcellularLocation>
        <location evidence="7">Cytoplasm</location>
    </subcellularLocation>
</comment>
<dbReference type="PANTHER" id="PTHR11063">
    <property type="entry name" value="GLUTAMATE SEMIALDEHYDE DEHYDROGENASE"/>
    <property type="match status" value="1"/>
</dbReference>
<evidence type="ECO:0000256" key="4">
    <source>
        <dbReference type="ARBA" id="ARBA00022857"/>
    </source>
</evidence>
<keyword evidence="4 7" id="KW-0521">NADP</keyword>
<dbReference type="FunFam" id="3.40.309.10:FF:000006">
    <property type="entry name" value="Gamma-glutamyl phosphate reductase"/>
    <property type="match status" value="1"/>
</dbReference>
<dbReference type="Pfam" id="PF00171">
    <property type="entry name" value="Aldedh"/>
    <property type="match status" value="1"/>
</dbReference>
<dbReference type="AlphaFoldDB" id="A0A6B1D5X2"/>
<dbReference type="GO" id="GO:0004350">
    <property type="term" value="F:glutamate-5-semialdehyde dehydrogenase activity"/>
    <property type="evidence" value="ECO:0007669"/>
    <property type="project" value="UniProtKB-UniRule"/>
</dbReference>
<dbReference type="GO" id="GO:0005737">
    <property type="term" value="C:cytoplasm"/>
    <property type="evidence" value="ECO:0007669"/>
    <property type="project" value="UniProtKB-SubCell"/>
</dbReference>
<dbReference type="Gene3D" id="3.40.309.10">
    <property type="entry name" value="Aldehyde Dehydrogenase, Chain A, domain 2"/>
    <property type="match status" value="1"/>
</dbReference>
<dbReference type="InterPro" id="IPR015590">
    <property type="entry name" value="Aldehyde_DH_dom"/>
</dbReference>
<evidence type="ECO:0000256" key="2">
    <source>
        <dbReference type="ARBA" id="ARBA00022605"/>
    </source>
</evidence>
<evidence type="ECO:0000256" key="1">
    <source>
        <dbReference type="ARBA" id="ARBA00004985"/>
    </source>
</evidence>
<dbReference type="InterPro" id="IPR016162">
    <property type="entry name" value="Ald_DH_N"/>
</dbReference>
<sequence length="448" mass="48574">MTIAVKKQGTNDQSTVQLPQNESSQPAAQQVDLEAMGKAARQASRKLAGLSSTRKNEALHAIADALEARSAEVLAQNELDIADGRASGLSEALLDRLLLTPDRIRGLADDTRKVAALPDPVGAELESRLLPNGLRLSRRRIPIGVLGVIYEARPNTTIDIAVLSLKTGNAVILRGGKETLRSNLALVSVIAGALQARGLPSEAIQYIGNPDRALVSQFLRMDEYVDMLIPRGGNSLHRLCREQSTIPVITGGIGICHYYIDISADQERGMDVIVNARTQRPSVCNALDTLLVNRQIAPEFLPKLAQRMAECGVELRATPDAMPHLTDRGATVLPAGPDDWDTEWMTLILGVKLVDSLDEAIAHIQEHSQDHSDGILTQDWNNAQRFVDAVNSSAVFVNASTRFNDGGEFGLGAEVAISTQKLHARGPMGLEELTTYKWIVLGDMQVRE</sequence>
<dbReference type="PIRSF" id="PIRSF000151">
    <property type="entry name" value="GPR"/>
    <property type="match status" value="1"/>
</dbReference>
<feature type="region of interest" description="Disordered" evidence="8">
    <location>
        <begin position="1"/>
        <end position="27"/>
    </location>
</feature>
<comment type="pathway">
    <text evidence="1 7">Amino-acid biosynthesis; L-proline biosynthesis; L-glutamate 5-semialdehyde from L-glutamate: step 2/2.</text>
</comment>
<dbReference type="InterPro" id="IPR016161">
    <property type="entry name" value="Ald_DH/histidinol_DH"/>
</dbReference>
<dbReference type="GO" id="GO:0050661">
    <property type="term" value="F:NADP binding"/>
    <property type="evidence" value="ECO:0007669"/>
    <property type="project" value="InterPro"/>
</dbReference>
<dbReference type="NCBIfam" id="NF001221">
    <property type="entry name" value="PRK00197.1"/>
    <property type="match status" value="1"/>
</dbReference>
<dbReference type="GO" id="GO:0055129">
    <property type="term" value="P:L-proline biosynthetic process"/>
    <property type="evidence" value="ECO:0007669"/>
    <property type="project" value="UniProtKB-UniRule"/>
</dbReference>
<evidence type="ECO:0000256" key="5">
    <source>
        <dbReference type="ARBA" id="ARBA00023002"/>
    </source>
</evidence>
<comment type="caution">
    <text evidence="10">The sequence shown here is derived from an EMBL/GenBank/DDBJ whole genome shotgun (WGS) entry which is preliminary data.</text>
</comment>
<organism evidence="10">
    <name type="scientific">Caldilineaceae bacterium SB0661_bin_32</name>
    <dbReference type="NCBI Taxonomy" id="2605255"/>
    <lineage>
        <taxon>Bacteria</taxon>
        <taxon>Bacillati</taxon>
        <taxon>Chloroflexota</taxon>
        <taxon>Caldilineae</taxon>
        <taxon>Caldilineales</taxon>
        <taxon>Caldilineaceae</taxon>
    </lineage>
</organism>
<evidence type="ECO:0000313" key="10">
    <source>
        <dbReference type="EMBL" id="MYC94909.1"/>
    </source>
</evidence>
<dbReference type="InterPro" id="IPR012134">
    <property type="entry name" value="Glu-5-SA_DH"/>
</dbReference>
<keyword evidence="7" id="KW-0963">Cytoplasm</keyword>
<dbReference type="InterPro" id="IPR016163">
    <property type="entry name" value="Ald_DH_C"/>
</dbReference>
<comment type="similarity">
    <text evidence="7">Belongs to the gamma-glutamyl phosphate reductase family.</text>
</comment>
<comment type="catalytic activity">
    <reaction evidence="6 7">
        <text>L-glutamate 5-semialdehyde + phosphate + NADP(+) = L-glutamyl 5-phosphate + NADPH + H(+)</text>
        <dbReference type="Rhea" id="RHEA:19541"/>
        <dbReference type="ChEBI" id="CHEBI:15378"/>
        <dbReference type="ChEBI" id="CHEBI:43474"/>
        <dbReference type="ChEBI" id="CHEBI:57783"/>
        <dbReference type="ChEBI" id="CHEBI:58066"/>
        <dbReference type="ChEBI" id="CHEBI:58274"/>
        <dbReference type="ChEBI" id="CHEBI:58349"/>
        <dbReference type="EC" id="1.2.1.41"/>
    </reaction>
</comment>
<dbReference type="CDD" id="cd07079">
    <property type="entry name" value="ALDH_F18-19_ProA-GPR"/>
    <property type="match status" value="1"/>
</dbReference>
<protein>
    <recommendedName>
        <fullName evidence="7">Gamma-glutamyl phosphate reductase</fullName>
        <shortName evidence="7">GPR</shortName>
        <ecNumber evidence="7">1.2.1.41</ecNumber>
    </recommendedName>
    <alternativeName>
        <fullName evidence="7">Glutamate-5-semialdehyde dehydrogenase</fullName>
    </alternativeName>
    <alternativeName>
        <fullName evidence="7">Glutamyl-gamma-semialdehyde dehydrogenase</fullName>
        <shortName evidence="7">GSA dehydrogenase</shortName>
    </alternativeName>
</protein>
<dbReference type="UniPathway" id="UPA00098">
    <property type="reaction ID" value="UER00360"/>
</dbReference>
<dbReference type="SUPFAM" id="SSF53720">
    <property type="entry name" value="ALDH-like"/>
    <property type="match status" value="1"/>
</dbReference>
<reference evidence="10" key="1">
    <citation type="submission" date="2019-09" db="EMBL/GenBank/DDBJ databases">
        <title>Characterisation of the sponge microbiome using genome-centric metagenomics.</title>
        <authorList>
            <person name="Engelberts J.P."/>
            <person name="Robbins S.J."/>
            <person name="De Goeij J.M."/>
            <person name="Aranda M."/>
            <person name="Bell S.C."/>
            <person name="Webster N.S."/>
        </authorList>
    </citation>
    <scope>NUCLEOTIDE SEQUENCE</scope>
    <source>
        <strain evidence="10">SB0661_bin_32</strain>
    </source>
</reference>
<dbReference type="EC" id="1.2.1.41" evidence="7"/>
<feature type="compositionally biased region" description="Polar residues" evidence="8">
    <location>
        <begin position="8"/>
        <end position="27"/>
    </location>
</feature>
<dbReference type="PANTHER" id="PTHR11063:SF8">
    <property type="entry name" value="DELTA-1-PYRROLINE-5-CARBOXYLATE SYNTHASE"/>
    <property type="match status" value="1"/>
</dbReference>
<name>A0A6B1D5X2_9CHLR</name>